<dbReference type="Proteomes" id="UP000001410">
    <property type="component" value="Chromosome"/>
</dbReference>
<proteinExistence type="predicted"/>
<gene>
    <name evidence="1" type="ordered locus">c4064</name>
</gene>
<evidence type="ECO:0000313" key="1">
    <source>
        <dbReference type="EMBL" id="AAN82502.1"/>
    </source>
</evidence>
<dbReference type="AlphaFoldDB" id="A0A0H2VB98"/>
<keyword evidence="2" id="KW-1185">Reference proteome</keyword>
<evidence type="ECO:0000313" key="2">
    <source>
        <dbReference type="Proteomes" id="UP000001410"/>
    </source>
</evidence>
<dbReference type="HOGENOM" id="CLU_089911_0_0_6"/>
<dbReference type="STRING" id="199310.c4064"/>
<dbReference type="EMBL" id="AE014075">
    <property type="protein sequence ID" value="AAN82502.1"/>
    <property type="molecule type" value="Genomic_DNA"/>
</dbReference>
<protein>
    <submittedName>
        <fullName evidence="1">Uncharacterized protein</fullName>
    </submittedName>
</protein>
<dbReference type="eggNOG" id="ENOG5033FQ8">
    <property type="taxonomic scope" value="Bacteria"/>
</dbReference>
<accession>A0A0H2VB98</accession>
<name>A0A0H2VB98_ECOL6</name>
<dbReference type="KEGG" id="ecc:c4064"/>
<organism evidence="1 2">
    <name type="scientific">Escherichia coli O6:H1 (strain CFT073 / ATCC 700928 / UPEC)</name>
    <dbReference type="NCBI Taxonomy" id="199310"/>
    <lineage>
        <taxon>Bacteria</taxon>
        <taxon>Pseudomonadati</taxon>
        <taxon>Pseudomonadota</taxon>
        <taxon>Gammaproteobacteria</taxon>
        <taxon>Enterobacterales</taxon>
        <taxon>Enterobacteriaceae</taxon>
        <taxon>Escherichia</taxon>
    </lineage>
</organism>
<reference evidence="1 2" key="1">
    <citation type="journal article" date="2002" name="Proc. Natl. Acad. Sci. U.S.A.">
        <title>Extensive mosaic structure revealed by the complete genome sequence of uropathogenic Escherichia coli.</title>
        <authorList>
            <person name="Welch R.A."/>
            <person name="Burland V."/>
            <person name="Plunkett G.III."/>
            <person name="Redford P."/>
            <person name="Roesch P."/>
            <person name="Rasko D."/>
            <person name="Buckles E.L."/>
            <person name="Liou S.R."/>
            <person name="Boutin A."/>
            <person name="Hackett J."/>
            <person name="Stroud D."/>
            <person name="Mayhew G.F."/>
            <person name="Rose D.J."/>
            <person name="Zhou S."/>
            <person name="Schwartz D.C."/>
            <person name="Perna N.T."/>
            <person name="Mobley H.L."/>
            <person name="Donnenberg M.S."/>
            <person name="Blattner F.R."/>
        </authorList>
    </citation>
    <scope>NUCLEOTIDE SEQUENCE [LARGE SCALE GENOMIC DNA]</scope>
    <source>
        <strain evidence="2">CFT073 / ATCC 700928 / UPEC</strain>
    </source>
</reference>
<sequence>MSNFNSLCHGLFPQNFFNGFTTLGSDHFWRIHIFQAIDSCTNHVNRVGGTIRFSQNVMNPSDFQNGAHCTTGDDTGTFGSRLHEYARTRMNTFNRVLQSAVIQRDVNHIATGFFHRFLDRCWNFTRFTVTKTNATVTIANYSQSCEGENTTTFNGFRYAVYRDQLFLQFASLFFDVSHLTPLP</sequence>